<reference evidence="1" key="1">
    <citation type="submission" date="2020-03" db="EMBL/GenBank/DDBJ databases">
        <title>The deep terrestrial virosphere.</title>
        <authorList>
            <person name="Holmfeldt K."/>
            <person name="Nilsson E."/>
            <person name="Simone D."/>
            <person name="Lopez-Fernandez M."/>
            <person name="Wu X."/>
            <person name="de Brujin I."/>
            <person name="Lundin D."/>
            <person name="Andersson A."/>
            <person name="Bertilsson S."/>
            <person name="Dopson M."/>
        </authorList>
    </citation>
    <scope>NUCLEOTIDE SEQUENCE</scope>
    <source>
        <strain evidence="1">MM415B03862</strain>
    </source>
</reference>
<accession>A0A6M3LGN5</accession>
<gene>
    <name evidence="1" type="ORF">MM415B03862_0008</name>
</gene>
<dbReference type="AlphaFoldDB" id="A0A6M3LGN5"/>
<proteinExistence type="predicted"/>
<sequence length="182" mass="20557">MKRGDIIALDTVLPAGEIVYRNCSSPEAATAFMQGHFFSEYNTSPTWELKQDPENFGGYIIVLTSPVMKHQEAKVNWVIENEIAIQYKDGNSRIIDINEEKDWKVIVESVPSYQSSVAELSDDQLRESIELLKSQRMHHDPRARKPREVSTPAVDKNDPIAMALAGLSPEKKEALMRKLGMV</sequence>
<name>A0A6M3LGN5_9ZZZZ</name>
<evidence type="ECO:0000313" key="1">
    <source>
        <dbReference type="EMBL" id="QJA94407.1"/>
    </source>
</evidence>
<dbReference type="EMBL" id="MT143229">
    <property type="protein sequence ID" value="QJA94407.1"/>
    <property type="molecule type" value="Genomic_DNA"/>
</dbReference>
<organism evidence="1">
    <name type="scientific">viral metagenome</name>
    <dbReference type="NCBI Taxonomy" id="1070528"/>
    <lineage>
        <taxon>unclassified sequences</taxon>
        <taxon>metagenomes</taxon>
        <taxon>organismal metagenomes</taxon>
    </lineage>
</organism>
<protein>
    <submittedName>
        <fullName evidence="1">Uncharacterized protein</fullName>
    </submittedName>
</protein>